<sequence length="512" mass="56926">MHSDREVQRETTNAAQSGSTSGAPSSSNIAVLAMQPAANLVAAPKSLASLKAEFDALIPPAVALDLTNLARTVMQLGGRKPKRLEVRCAKIRNIVLGNRQIVGLWNEYAKLQAAGEKRRTYRLPVFGDIEEKSKAVGQEVTVEAGKSRDVDRTQVADDEMVLEGTVAREQGDRSEGRVQEKYIGRRANGEDIDMEDASEPVTVQLEGPWNIDRESVPSPSPLPHIPERFQLGTSELSPPRSEGPREPVPLPSHHALETTQHSTANLALAQKPGPQLRERETSHPPLRHMSEASHPTPSGTACDKHTEHHCTIVPVQNPEEFPVFRIQEVQAQYYPSTRILAMWSHRSLANTVTQVTLDIDKGSVNHLLINNPHIITTLGVREGANDFLLPGAQYEARIDETYTISVLPNQHPNNPKAWIVGELVPARHSYLYWLDSRHSADPKGPPTVAEARILASQLGRRSMDVMREIERVWKLEQGNGGRRYRENRLRYLGEDPSYPEGEEETRSGSMWV</sequence>
<keyword evidence="3" id="KW-1185">Reference proteome</keyword>
<evidence type="ECO:0000256" key="1">
    <source>
        <dbReference type="SAM" id="MobiDB-lite"/>
    </source>
</evidence>
<evidence type="ECO:0000313" key="2">
    <source>
        <dbReference type="EMBL" id="KAF1937386.1"/>
    </source>
</evidence>
<feature type="region of interest" description="Disordered" evidence="1">
    <location>
        <begin position="493"/>
        <end position="512"/>
    </location>
</feature>
<gene>
    <name evidence="2" type="ORF">EJ02DRAFT_458771</name>
</gene>
<dbReference type="EMBL" id="ML976141">
    <property type="protein sequence ID" value="KAF1937386.1"/>
    <property type="molecule type" value="Genomic_DNA"/>
</dbReference>
<protein>
    <submittedName>
        <fullName evidence="2">Uncharacterized protein</fullName>
    </submittedName>
</protein>
<proteinExistence type="predicted"/>
<reference evidence="2" key="1">
    <citation type="journal article" date="2020" name="Stud. Mycol.">
        <title>101 Dothideomycetes genomes: a test case for predicting lifestyles and emergence of pathogens.</title>
        <authorList>
            <person name="Haridas S."/>
            <person name="Albert R."/>
            <person name="Binder M."/>
            <person name="Bloem J."/>
            <person name="Labutti K."/>
            <person name="Salamov A."/>
            <person name="Andreopoulos B."/>
            <person name="Baker S."/>
            <person name="Barry K."/>
            <person name="Bills G."/>
            <person name="Bluhm B."/>
            <person name="Cannon C."/>
            <person name="Castanera R."/>
            <person name="Culley D."/>
            <person name="Daum C."/>
            <person name="Ezra D."/>
            <person name="Gonzalez J."/>
            <person name="Henrissat B."/>
            <person name="Kuo A."/>
            <person name="Liang C."/>
            <person name="Lipzen A."/>
            <person name="Lutzoni F."/>
            <person name="Magnuson J."/>
            <person name="Mondo S."/>
            <person name="Nolan M."/>
            <person name="Ohm R."/>
            <person name="Pangilinan J."/>
            <person name="Park H.-J."/>
            <person name="Ramirez L."/>
            <person name="Alfaro M."/>
            <person name="Sun H."/>
            <person name="Tritt A."/>
            <person name="Yoshinaga Y."/>
            <person name="Zwiers L.-H."/>
            <person name="Turgeon B."/>
            <person name="Goodwin S."/>
            <person name="Spatafora J."/>
            <person name="Crous P."/>
            <person name="Grigoriev I."/>
        </authorList>
    </citation>
    <scope>NUCLEOTIDE SEQUENCE</scope>
    <source>
        <strain evidence="2">CBS 161.51</strain>
    </source>
</reference>
<name>A0A6A5SFY1_9PLEO</name>
<feature type="region of interest" description="Disordered" evidence="1">
    <location>
        <begin position="199"/>
        <end position="252"/>
    </location>
</feature>
<accession>A0A6A5SFY1</accession>
<organism evidence="2 3">
    <name type="scientific">Clathrospora elynae</name>
    <dbReference type="NCBI Taxonomy" id="706981"/>
    <lineage>
        <taxon>Eukaryota</taxon>
        <taxon>Fungi</taxon>
        <taxon>Dikarya</taxon>
        <taxon>Ascomycota</taxon>
        <taxon>Pezizomycotina</taxon>
        <taxon>Dothideomycetes</taxon>
        <taxon>Pleosporomycetidae</taxon>
        <taxon>Pleosporales</taxon>
        <taxon>Diademaceae</taxon>
        <taxon>Clathrospora</taxon>
    </lineage>
</organism>
<feature type="compositionally biased region" description="Low complexity" evidence="1">
    <location>
        <begin position="14"/>
        <end position="26"/>
    </location>
</feature>
<feature type="region of interest" description="Disordered" evidence="1">
    <location>
        <begin position="270"/>
        <end position="304"/>
    </location>
</feature>
<feature type="region of interest" description="Disordered" evidence="1">
    <location>
        <begin position="1"/>
        <end position="26"/>
    </location>
</feature>
<evidence type="ECO:0000313" key="3">
    <source>
        <dbReference type="Proteomes" id="UP000800038"/>
    </source>
</evidence>
<dbReference type="Proteomes" id="UP000800038">
    <property type="component" value="Unassembled WGS sequence"/>
</dbReference>
<dbReference type="AlphaFoldDB" id="A0A6A5SFY1"/>
<dbReference type="OrthoDB" id="3795350at2759"/>